<sequence>MGATCDQAAGLDAPVRGRALSGPSQTLASGASRTGKNPSWGLTPDACGSRARWGKGKKPAFSPSDGTPEKRGRRRETWGAPHGKEVAPSARRRRGRTLTPPPRFGGLTRGLATLQCVAPAPSWTGGGNYLYDGGGKHRARYQGEPAQRLC</sequence>
<feature type="compositionally biased region" description="Polar residues" evidence="1">
    <location>
        <begin position="22"/>
        <end position="37"/>
    </location>
</feature>
<proteinExistence type="predicted"/>
<protein>
    <submittedName>
        <fullName evidence="2">Uncharacterized protein</fullName>
    </submittedName>
</protein>
<evidence type="ECO:0000313" key="3">
    <source>
        <dbReference type="Proteomes" id="UP000770661"/>
    </source>
</evidence>
<evidence type="ECO:0000313" key="2">
    <source>
        <dbReference type="EMBL" id="KAG0713642.1"/>
    </source>
</evidence>
<gene>
    <name evidence="2" type="ORF">GWK47_015749</name>
</gene>
<dbReference type="AlphaFoldDB" id="A0A8J5CMU6"/>
<accession>A0A8J5CMU6</accession>
<name>A0A8J5CMU6_CHIOP</name>
<dbReference type="Proteomes" id="UP000770661">
    <property type="component" value="Unassembled WGS sequence"/>
</dbReference>
<organism evidence="2 3">
    <name type="scientific">Chionoecetes opilio</name>
    <name type="common">Atlantic snow crab</name>
    <name type="synonym">Cancer opilio</name>
    <dbReference type="NCBI Taxonomy" id="41210"/>
    <lineage>
        <taxon>Eukaryota</taxon>
        <taxon>Metazoa</taxon>
        <taxon>Ecdysozoa</taxon>
        <taxon>Arthropoda</taxon>
        <taxon>Crustacea</taxon>
        <taxon>Multicrustacea</taxon>
        <taxon>Malacostraca</taxon>
        <taxon>Eumalacostraca</taxon>
        <taxon>Eucarida</taxon>
        <taxon>Decapoda</taxon>
        <taxon>Pleocyemata</taxon>
        <taxon>Brachyura</taxon>
        <taxon>Eubrachyura</taxon>
        <taxon>Majoidea</taxon>
        <taxon>Majidae</taxon>
        <taxon>Chionoecetes</taxon>
    </lineage>
</organism>
<feature type="region of interest" description="Disordered" evidence="1">
    <location>
        <begin position="1"/>
        <end position="108"/>
    </location>
</feature>
<reference evidence="2" key="1">
    <citation type="submission" date="2020-07" db="EMBL/GenBank/DDBJ databases">
        <title>The High-quality genome of the commercially important snow crab, Chionoecetes opilio.</title>
        <authorList>
            <person name="Jeong J.-H."/>
            <person name="Ryu S."/>
        </authorList>
    </citation>
    <scope>NUCLEOTIDE SEQUENCE</scope>
    <source>
        <strain evidence="2">MADBK_172401_WGS</strain>
        <tissue evidence="2">Digestive gland</tissue>
    </source>
</reference>
<comment type="caution">
    <text evidence="2">The sequence shown here is derived from an EMBL/GenBank/DDBJ whole genome shotgun (WGS) entry which is preliminary data.</text>
</comment>
<evidence type="ECO:0000256" key="1">
    <source>
        <dbReference type="SAM" id="MobiDB-lite"/>
    </source>
</evidence>
<keyword evidence="3" id="KW-1185">Reference proteome</keyword>
<dbReference type="EMBL" id="JACEEZ010021246">
    <property type="protein sequence ID" value="KAG0713642.1"/>
    <property type="molecule type" value="Genomic_DNA"/>
</dbReference>